<evidence type="ECO:0000313" key="3">
    <source>
        <dbReference type="Proteomes" id="UP000824782"/>
    </source>
</evidence>
<gene>
    <name evidence="2" type="ORF">GDO81_003112</name>
</gene>
<evidence type="ECO:0000256" key="1">
    <source>
        <dbReference type="SAM" id="SignalP"/>
    </source>
</evidence>
<proteinExistence type="predicted"/>
<dbReference type="Proteomes" id="UP000824782">
    <property type="component" value="Unassembled WGS sequence"/>
</dbReference>
<sequence>MDNGKKTLIFLSLCALVGAQSERIKNNLEVLISVPSTHMGDTEIRQAVLSISPGHPFMYTVTAQKNETQCTNSTDPFCSSLIREPSLNVSVSSRASNGKTSSYSASFNVSQRLVIFVGSEVSVRPQPEIGESGNISVILDVMYDEAKTSKGSLSSRRRPGTFTLAVEFFTTTNVDHKDGKENGSNKGNGEGNGQAALRCGPLGALLVLLPVFLLK</sequence>
<feature type="signal peptide" evidence="1">
    <location>
        <begin position="1"/>
        <end position="19"/>
    </location>
</feature>
<feature type="chain" id="PRO_5044715489" evidence="1">
    <location>
        <begin position="20"/>
        <end position="215"/>
    </location>
</feature>
<protein>
    <submittedName>
        <fullName evidence="2">Uncharacterized protein</fullName>
    </submittedName>
</protein>
<dbReference type="EMBL" id="WNYA01000010">
    <property type="protein sequence ID" value="KAG8552857.1"/>
    <property type="molecule type" value="Genomic_DNA"/>
</dbReference>
<dbReference type="AlphaFoldDB" id="A0AAV6ZXY8"/>
<keyword evidence="1" id="KW-0732">Signal</keyword>
<dbReference type="EMBL" id="WNYA01000010">
    <property type="protein sequence ID" value="KAG8552858.1"/>
    <property type="molecule type" value="Genomic_DNA"/>
</dbReference>
<evidence type="ECO:0000313" key="2">
    <source>
        <dbReference type="EMBL" id="KAG8552858.1"/>
    </source>
</evidence>
<organism evidence="2 3">
    <name type="scientific">Engystomops pustulosus</name>
    <name type="common">Tungara frog</name>
    <name type="synonym">Physalaemus pustulosus</name>
    <dbReference type="NCBI Taxonomy" id="76066"/>
    <lineage>
        <taxon>Eukaryota</taxon>
        <taxon>Metazoa</taxon>
        <taxon>Chordata</taxon>
        <taxon>Craniata</taxon>
        <taxon>Vertebrata</taxon>
        <taxon>Euteleostomi</taxon>
        <taxon>Amphibia</taxon>
        <taxon>Batrachia</taxon>
        <taxon>Anura</taxon>
        <taxon>Neobatrachia</taxon>
        <taxon>Hyloidea</taxon>
        <taxon>Leptodactylidae</taxon>
        <taxon>Leiuperinae</taxon>
        <taxon>Engystomops</taxon>
    </lineage>
</organism>
<dbReference type="EMBL" id="WNYA01000010">
    <property type="protein sequence ID" value="KAG8552859.1"/>
    <property type="molecule type" value="Genomic_DNA"/>
</dbReference>
<comment type="caution">
    <text evidence="2">The sequence shown here is derived from an EMBL/GenBank/DDBJ whole genome shotgun (WGS) entry which is preliminary data.</text>
</comment>
<reference evidence="2" key="1">
    <citation type="thesis" date="2020" institute="ProQuest LLC" country="789 East Eisenhower Parkway, Ann Arbor, MI, USA">
        <title>Comparative Genomics and Chromosome Evolution.</title>
        <authorList>
            <person name="Mudd A.B."/>
        </authorList>
    </citation>
    <scope>NUCLEOTIDE SEQUENCE</scope>
    <source>
        <strain evidence="2">237g6f4</strain>
        <tissue evidence="2">Blood</tissue>
    </source>
</reference>
<keyword evidence="3" id="KW-1185">Reference proteome</keyword>
<accession>A0AAV6ZXY8</accession>
<dbReference type="EMBL" id="WNYA01000010">
    <property type="protein sequence ID" value="KAG8552860.1"/>
    <property type="molecule type" value="Genomic_DNA"/>
</dbReference>
<name>A0AAV6ZXY8_ENGPU</name>